<dbReference type="Pfam" id="PF01312">
    <property type="entry name" value="Bac_export_2"/>
    <property type="match status" value="1"/>
</dbReference>
<dbReference type="SUPFAM" id="SSF160544">
    <property type="entry name" value="EscU C-terminal domain-like"/>
    <property type="match status" value="1"/>
</dbReference>
<keyword evidence="5" id="KW-1185">Reference proteome</keyword>
<gene>
    <name evidence="4" type="primary">flhB_2</name>
    <name evidence="4" type="ORF">PRI8871_03043</name>
</gene>
<keyword evidence="4" id="KW-0282">Flagellum</keyword>
<keyword evidence="3" id="KW-0812">Transmembrane</keyword>
<evidence type="ECO:0000256" key="1">
    <source>
        <dbReference type="ARBA" id="ARBA00010690"/>
    </source>
</evidence>
<feature type="transmembrane region" description="Helical" evidence="3">
    <location>
        <begin position="182"/>
        <end position="207"/>
    </location>
</feature>
<dbReference type="PRINTS" id="PR00950">
    <property type="entry name" value="TYPE3IMSPROT"/>
</dbReference>
<sequence length="354" mass="38708">MSQQQGGDEDKPHEASQKKLDDARKKGEIPRSADLGTAVAYFGLLIGLSVFGAKGVMGAGGAMMGLLSRAGTIHLTQSGPAMVGAGKAVLPWVLIPGALVLASLLVQRSFTFHLPKLAPKMSRISIISNAKNKFGRTGLFEFAKSFFKLLIYALCLGVFIQINMNRMLATLQMEARLVTMTLAHMCLEFLGLVCVVALIFGVIDVFWQRAEHQRRNRMSQKEMRDEHKESEGDPMMKQKRRQKAMEIAMNSMLADVPDADVVIVNPTHYAVALKWDRGSGGAPICMAKGVDEIAAKIREIAAESGVPIQSDPPTARALHASLEVGDMVDPIHYAPVAAAIRFAEDMRLRAKRRR</sequence>
<comment type="similarity">
    <text evidence="1">Belongs to the type III secretion exporter family.</text>
</comment>
<evidence type="ECO:0000256" key="2">
    <source>
        <dbReference type="SAM" id="MobiDB-lite"/>
    </source>
</evidence>
<evidence type="ECO:0000313" key="4">
    <source>
        <dbReference type="EMBL" id="SPF81221.1"/>
    </source>
</evidence>
<feature type="transmembrane region" description="Helical" evidence="3">
    <location>
        <begin position="88"/>
        <end position="106"/>
    </location>
</feature>
<dbReference type="PANTHER" id="PTHR30531">
    <property type="entry name" value="FLAGELLAR BIOSYNTHETIC PROTEIN FLHB"/>
    <property type="match status" value="1"/>
</dbReference>
<keyword evidence="4" id="KW-0966">Cell projection</keyword>
<dbReference type="AlphaFoldDB" id="A0A2R8AYV3"/>
<organism evidence="4 5">
    <name type="scientific">Pseudoprimorskyibacter insulae</name>
    <dbReference type="NCBI Taxonomy" id="1695997"/>
    <lineage>
        <taxon>Bacteria</taxon>
        <taxon>Pseudomonadati</taxon>
        <taxon>Pseudomonadota</taxon>
        <taxon>Alphaproteobacteria</taxon>
        <taxon>Rhodobacterales</taxon>
        <taxon>Paracoccaceae</taxon>
        <taxon>Pseudoprimorskyibacter</taxon>
    </lineage>
</organism>
<feature type="transmembrane region" description="Helical" evidence="3">
    <location>
        <begin position="39"/>
        <end position="68"/>
    </location>
</feature>
<dbReference type="Proteomes" id="UP000244904">
    <property type="component" value="Unassembled WGS sequence"/>
</dbReference>
<keyword evidence="4" id="KW-0969">Cilium</keyword>
<dbReference type="GO" id="GO:0005886">
    <property type="term" value="C:plasma membrane"/>
    <property type="evidence" value="ECO:0007669"/>
    <property type="project" value="TreeGrafter"/>
</dbReference>
<evidence type="ECO:0000256" key="3">
    <source>
        <dbReference type="SAM" id="Phobius"/>
    </source>
</evidence>
<feature type="region of interest" description="Disordered" evidence="2">
    <location>
        <begin position="1"/>
        <end position="27"/>
    </location>
</feature>
<reference evidence="5" key="1">
    <citation type="submission" date="2018-03" db="EMBL/GenBank/DDBJ databases">
        <authorList>
            <person name="Rodrigo-Torres L."/>
            <person name="Arahal R. D."/>
            <person name="Lucena T."/>
        </authorList>
    </citation>
    <scope>NUCLEOTIDE SEQUENCE [LARGE SCALE GENOMIC DNA]</scope>
    <source>
        <strain evidence="5">CECT 8871</strain>
    </source>
</reference>
<feature type="region of interest" description="Disordered" evidence="2">
    <location>
        <begin position="216"/>
        <end position="237"/>
    </location>
</feature>
<dbReference type="InterPro" id="IPR006135">
    <property type="entry name" value="T3SS_substrate_exporter"/>
</dbReference>
<keyword evidence="3" id="KW-0472">Membrane</keyword>
<dbReference type="EMBL" id="OMOJ01000007">
    <property type="protein sequence ID" value="SPF81221.1"/>
    <property type="molecule type" value="Genomic_DNA"/>
</dbReference>
<feature type="transmembrane region" description="Helical" evidence="3">
    <location>
        <begin position="146"/>
        <end position="162"/>
    </location>
</feature>
<dbReference type="Gene3D" id="3.40.1690.10">
    <property type="entry name" value="secretion proteins EscU"/>
    <property type="match status" value="1"/>
</dbReference>
<proteinExistence type="inferred from homology"/>
<protein>
    <submittedName>
        <fullName evidence="4">Flagellar biosynthetic protein FlhB</fullName>
    </submittedName>
</protein>
<accession>A0A2R8AYV3</accession>
<feature type="compositionally biased region" description="Basic and acidic residues" evidence="2">
    <location>
        <begin position="216"/>
        <end position="236"/>
    </location>
</feature>
<dbReference type="OrthoDB" id="9807950at2"/>
<dbReference type="InterPro" id="IPR029025">
    <property type="entry name" value="T3SS_substrate_exporter_C"/>
</dbReference>
<dbReference type="PANTHER" id="PTHR30531:SF12">
    <property type="entry name" value="FLAGELLAR BIOSYNTHETIC PROTEIN FLHB"/>
    <property type="match status" value="1"/>
</dbReference>
<keyword evidence="3" id="KW-1133">Transmembrane helix</keyword>
<name>A0A2R8AYV3_9RHOB</name>
<dbReference type="RefSeq" id="WP_108887070.1">
    <property type="nucleotide sequence ID" value="NZ_OMOJ01000007.1"/>
</dbReference>
<evidence type="ECO:0000313" key="5">
    <source>
        <dbReference type="Proteomes" id="UP000244904"/>
    </source>
</evidence>
<dbReference type="GO" id="GO:0009306">
    <property type="term" value="P:protein secretion"/>
    <property type="evidence" value="ECO:0007669"/>
    <property type="project" value="InterPro"/>
</dbReference>
<feature type="compositionally biased region" description="Basic and acidic residues" evidence="2">
    <location>
        <begin position="8"/>
        <end position="27"/>
    </location>
</feature>